<feature type="transmembrane region" description="Helical" evidence="7">
    <location>
        <begin position="72"/>
        <end position="96"/>
    </location>
</feature>
<evidence type="ECO:0000256" key="3">
    <source>
        <dbReference type="ARBA" id="ARBA00022692"/>
    </source>
</evidence>
<dbReference type="OrthoDB" id="9763003at2"/>
<dbReference type="AlphaFoldDB" id="A0A411YEC5"/>
<feature type="transmembrane region" description="Helical" evidence="7">
    <location>
        <begin position="190"/>
        <end position="209"/>
    </location>
</feature>
<keyword evidence="5 7" id="KW-0472">Membrane</keyword>
<dbReference type="GO" id="GO:0044341">
    <property type="term" value="P:sodium-dependent phosphate transport"/>
    <property type="evidence" value="ECO:0007669"/>
    <property type="project" value="InterPro"/>
</dbReference>
<gene>
    <name evidence="8" type="ORF">ER308_08310</name>
</gene>
<evidence type="ECO:0000313" key="8">
    <source>
        <dbReference type="EMBL" id="QBI19551.1"/>
    </source>
</evidence>
<comment type="subcellular location">
    <subcellularLocation>
        <location evidence="1">Cell membrane</location>
        <topology evidence="1">Multi-pass membrane protein</topology>
    </subcellularLocation>
</comment>
<feature type="transmembrane region" description="Helical" evidence="7">
    <location>
        <begin position="295"/>
        <end position="313"/>
    </location>
</feature>
<keyword evidence="2" id="KW-1003">Cell membrane</keyword>
<reference evidence="8 9" key="1">
    <citation type="submission" date="2019-01" db="EMBL/GenBank/DDBJ databases">
        <title>Egibacter rhizosphaerae EGI 80759T.</title>
        <authorList>
            <person name="Chen D.-D."/>
            <person name="Tian Y."/>
            <person name="Jiao J.-Y."/>
            <person name="Zhang X.-T."/>
            <person name="Zhang Y.-G."/>
            <person name="Zhang Y."/>
            <person name="Xiao M."/>
            <person name="Shu W.-S."/>
            <person name="Li W.-J."/>
        </authorList>
    </citation>
    <scope>NUCLEOTIDE SEQUENCE [LARGE SCALE GENOMIC DNA]</scope>
    <source>
        <strain evidence="8 9">EGI 80759</strain>
    </source>
</reference>
<keyword evidence="4 7" id="KW-1133">Transmembrane helix</keyword>
<dbReference type="Proteomes" id="UP000291469">
    <property type="component" value="Chromosome"/>
</dbReference>
<dbReference type="EMBL" id="CP036402">
    <property type="protein sequence ID" value="QBI19551.1"/>
    <property type="molecule type" value="Genomic_DNA"/>
</dbReference>
<accession>A0A411YEC5</accession>
<evidence type="ECO:0000256" key="5">
    <source>
        <dbReference type="ARBA" id="ARBA00023136"/>
    </source>
</evidence>
<dbReference type="PANTHER" id="PTHR10010:SF46">
    <property type="entry name" value="SODIUM-DEPENDENT PHOSPHATE TRANSPORT PROTEIN 2B"/>
    <property type="match status" value="1"/>
</dbReference>
<feature type="transmembrane region" description="Helical" evidence="7">
    <location>
        <begin position="343"/>
        <end position="364"/>
    </location>
</feature>
<feature type="transmembrane region" description="Helical" evidence="7">
    <location>
        <begin position="411"/>
        <end position="430"/>
    </location>
</feature>
<feature type="transmembrane region" description="Helical" evidence="7">
    <location>
        <begin position="319"/>
        <end position="336"/>
    </location>
</feature>
<organism evidence="8 9">
    <name type="scientific">Egibacter rhizosphaerae</name>
    <dbReference type="NCBI Taxonomy" id="1670831"/>
    <lineage>
        <taxon>Bacteria</taxon>
        <taxon>Bacillati</taxon>
        <taxon>Actinomycetota</taxon>
        <taxon>Nitriliruptoria</taxon>
        <taxon>Egibacterales</taxon>
        <taxon>Egibacteraceae</taxon>
        <taxon>Egibacter</taxon>
    </lineage>
</organism>
<dbReference type="NCBIfam" id="NF037997">
    <property type="entry name" value="Na_Pi_symport"/>
    <property type="match status" value="1"/>
</dbReference>
<evidence type="ECO:0000313" key="9">
    <source>
        <dbReference type="Proteomes" id="UP000291469"/>
    </source>
</evidence>
<evidence type="ECO:0000256" key="6">
    <source>
        <dbReference type="SAM" id="MobiDB-lite"/>
    </source>
</evidence>
<feature type="transmembrane region" description="Helical" evidence="7">
    <location>
        <begin position="370"/>
        <end position="390"/>
    </location>
</feature>
<evidence type="ECO:0000256" key="1">
    <source>
        <dbReference type="ARBA" id="ARBA00004651"/>
    </source>
</evidence>
<dbReference type="Pfam" id="PF02690">
    <property type="entry name" value="Na_Pi_cotrans"/>
    <property type="match status" value="2"/>
</dbReference>
<name>A0A411YEC5_9ACTN</name>
<keyword evidence="9" id="KW-1185">Reference proteome</keyword>
<keyword evidence="3 7" id="KW-0812">Transmembrane</keyword>
<sequence length="431" mass="45166">MAENGRGRRSQVVASAHYPPAGRTSPRPPRRRRASPTPRSSRRVPSVPDDPSPRPARARVTGMSRGERLLRLLLLVALLYLFLLAVDTLGNGIAGFGEGFTDQLFRGIGNPAVGLLVGVLATVLAQSSSVTTATLVGLVASGVVGVDEAVPVIMGANVGTTITNTLASLGSIRRTEEFRRAFTGATMHDVFNLASIVILLPVELLTGLLSRTAVFLSDFVGDAQTGEFESPVRAVVAGVGEQIEAGVNALAPGDLVAAGTLLVLGLGLIFGTLYSITRNMRVVMAGTAERWLNAVLGRAGTLAILIGIVLTVAVQSSSIATALLIPMIAAGVLRLDHAYPVTLGANLGTTVSALLAALAVPGIAGLQIALVHLAFNVVGLLLFWPIPPLRRIPLRAARWMGDQAVKRRSTVLAYVILLFYVVPFVGILVLR</sequence>
<evidence type="ECO:0000256" key="2">
    <source>
        <dbReference type="ARBA" id="ARBA00022475"/>
    </source>
</evidence>
<feature type="transmembrane region" description="Helical" evidence="7">
    <location>
        <begin position="255"/>
        <end position="274"/>
    </location>
</feature>
<dbReference type="InterPro" id="IPR003841">
    <property type="entry name" value="Na/Pi_transpt"/>
</dbReference>
<feature type="compositionally biased region" description="Low complexity" evidence="6">
    <location>
        <begin position="35"/>
        <end position="47"/>
    </location>
</feature>
<dbReference type="GO" id="GO:0005436">
    <property type="term" value="F:sodium:phosphate symporter activity"/>
    <property type="evidence" value="ECO:0007669"/>
    <property type="project" value="InterPro"/>
</dbReference>
<proteinExistence type="predicted"/>
<dbReference type="KEGG" id="erz:ER308_08310"/>
<protein>
    <submittedName>
        <fullName evidence="8">Sodium dependent phosphate transporter</fullName>
    </submittedName>
</protein>
<evidence type="ECO:0000256" key="4">
    <source>
        <dbReference type="ARBA" id="ARBA00022989"/>
    </source>
</evidence>
<evidence type="ECO:0000256" key="7">
    <source>
        <dbReference type="SAM" id="Phobius"/>
    </source>
</evidence>
<feature type="region of interest" description="Disordered" evidence="6">
    <location>
        <begin position="1"/>
        <end position="60"/>
    </location>
</feature>
<dbReference type="PANTHER" id="PTHR10010">
    <property type="entry name" value="SOLUTE CARRIER FAMILY 34 SODIUM PHOSPHATE , MEMBER 2-RELATED"/>
    <property type="match status" value="1"/>
</dbReference>
<dbReference type="GO" id="GO:0005886">
    <property type="term" value="C:plasma membrane"/>
    <property type="evidence" value="ECO:0007669"/>
    <property type="project" value="UniProtKB-SubCell"/>
</dbReference>